<keyword evidence="3 8" id="KW-0813">Transport</keyword>
<evidence type="ECO:0000256" key="4">
    <source>
        <dbReference type="ARBA" id="ARBA00022596"/>
    </source>
</evidence>
<evidence type="ECO:0000256" key="8">
    <source>
        <dbReference type="RuleBase" id="RU362101"/>
    </source>
</evidence>
<dbReference type="PANTHER" id="PTHR31611">
    <property type="entry name" value="HIGH-AFFINITY NICKEL TRANSPORT PROTEIN NIC1"/>
    <property type="match status" value="1"/>
</dbReference>
<evidence type="ECO:0000256" key="3">
    <source>
        <dbReference type="ARBA" id="ARBA00022448"/>
    </source>
</evidence>
<dbReference type="AlphaFoldDB" id="H2C186"/>
<keyword evidence="4" id="KW-0533">Nickel</keyword>
<evidence type="ECO:0000256" key="7">
    <source>
        <dbReference type="ARBA" id="ARBA00023136"/>
    </source>
</evidence>
<dbReference type="HOGENOM" id="CLU_036094_2_1_2"/>
<organism evidence="9 10">
    <name type="scientific">Metallosphaera yellowstonensis MK1</name>
    <dbReference type="NCBI Taxonomy" id="671065"/>
    <lineage>
        <taxon>Archaea</taxon>
        <taxon>Thermoproteota</taxon>
        <taxon>Thermoprotei</taxon>
        <taxon>Sulfolobales</taxon>
        <taxon>Sulfolobaceae</taxon>
        <taxon>Metallosphaera</taxon>
    </lineage>
</organism>
<name>H2C186_9CREN</name>
<feature type="transmembrane region" description="Helical" evidence="8">
    <location>
        <begin position="218"/>
        <end position="237"/>
    </location>
</feature>
<protein>
    <recommendedName>
        <fullName evidence="8">Nickel/cobalt efflux system</fullName>
    </recommendedName>
</protein>
<reference evidence="9 10" key="1">
    <citation type="submission" date="2012-01" db="EMBL/GenBank/DDBJ databases">
        <title>Improved High-Quality Draft sequence of Metallosphaera yellowstonensis MK1.</title>
        <authorList>
            <consortium name="US DOE Joint Genome Institute"/>
            <person name="Lucas S."/>
            <person name="Han J."/>
            <person name="Cheng J.-F."/>
            <person name="Goodwin L."/>
            <person name="Pitluck S."/>
            <person name="Peters L."/>
            <person name="Teshima H."/>
            <person name="Detter J.C."/>
            <person name="Han C."/>
            <person name="Tapia R."/>
            <person name="Land M."/>
            <person name="Hauser L."/>
            <person name="Kyrpides N."/>
            <person name="Kozubal M."/>
            <person name="Macur R.E."/>
            <person name="Jay Z."/>
            <person name="Inskeep W."/>
            <person name="Woyke T."/>
        </authorList>
    </citation>
    <scope>NUCLEOTIDE SEQUENCE [LARGE SCALE GENOMIC DNA]</scope>
    <source>
        <strain evidence="9 10">MK1</strain>
    </source>
</reference>
<evidence type="ECO:0000256" key="2">
    <source>
        <dbReference type="ARBA" id="ARBA00010892"/>
    </source>
</evidence>
<accession>H2C186</accession>
<sequence>MLPKRVIVGFYASMLVLVFALFIWLADLSDKLGGAMTGLGSLAFFFGLRHAVDADHLAAIDNSVRKLTQEGRESLFAGTFFSLGHSTVVILLSAALIFVSREVVKSVPQLQSLGGLLGTLISGGVLYLLGALNLIVALEIYALFRRVIKGEETDVDQVLLRRGLMGRFFRNLFRLVGNQYYLYPIGLLFGLGFDTATETALLAISASTASLYTAVPPYELLVFPLLFTAGMTLVDSSDGFFMNSAYRWAFSGDAVRKVWYNLSMTVISVIVAFLVGSLELLGLLQAQLRLSGWPWYLVGEINSESYWSLVGLTIVGVFAVSWIISYLVYVHKVDEWRS</sequence>
<evidence type="ECO:0000256" key="6">
    <source>
        <dbReference type="ARBA" id="ARBA00022989"/>
    </source>
</evidence>
<evidence type="ECO:0000256" key="5">
    <source>
        <dbReference type="ARBA" id="ARBA00022692"/>
    </source>
</evidence>
<proteinExistence type="inferred from homology"/>
<feature type="transmembrane region" description="Helical" evidence="8">
    <location>
        <begin position="258"/>
        <end position="286"/>
    </location>
</feature>
<feature type="transmembrane region" description="Helical" evidence="8">
    <location>
        <begin position="306"/>
        <end position="329"/>
    </location>
</feature>
<evidence type="ECO:0000256" key="1">
    <source>
        <dbReference type="ARBA" id="ARBA00004127"/>
    </source>
</evidence>
<keyword evidence="7 8" id="KW-0472">Membrane</keyword>
<dbReference type="EMBL" id="JH597761">
    <property type="protein sequence ID" value="EHP70007.1"/>
    <property type="molecule type" value="Genomic_DNA"/>
</dbReference>
<dbReference type="STRING" id="671065.MetMK1DRAFT_00005090"/>
<evidence type="ECO:0000313" key="10">
    <source>
        <dbReference type="Proteomes" id="UP000003980"/>
    </source>
</evidence>
<feature type="transmembrane region" description="Helical" evidence="8">
    <location>
        <begin position="119"/>
        <end position="144"/>
    </location>
</feature>
<keyword evidence="6 8" id="KW-1133">Transmembrane helix</keyword>
<feature type="transmembrane region" description="Helical" evidence="8">
    <location>
        <begin position="73"/>
        <end position="99"/>
    </location>
</feature>
<dbReference type="InterPro" id="IPR011541">
    <property type="entry name" value="Ni/Co_transpt_high_affinity"/>
</dbReference>
<dbReference type="Pfam" id="PF03824">
    <property type="entry name" value="NicO"/>
    <property type="match status" value="1"/>
</dbReference>
<dbReference type="InterPro" id="IPR004688">
    <property type="entry name" value="Ni/Co_transpt"/>
</dbReference>
<comment type="similarity">
    <text evidence="2 8">Belongs to the NiCoT transporter (TC 2.A.52) family.</text>
</comment>
<gene>
    <name evidence="9" type="ORF">MetMK1DRAFT_00005090</name>
</gene>
<keyword evidence="10" id="KW-1185">Reference proteome</keyword>
<dbReference type="RefSeq" id="WP_009070337.1">
    <property type="nucleotide sequence ID" value="NZ_JH597761.1"/>
</dbReference>
<feature type="transmembrane region" description="Helical" evidence="8">
    <location>
        <begin position="7"/>
        <end position="26"/>
    </location>
</feature>
<comment type="subcellular location">
    <subcellularLocation>
        <location evidence="8">Cell membrane</location>
        <topology evidence="8">Multi-pass membrane protein</topology>
    </subcellularLocation>
    <subcellularLocation>
        <location evidence="1">Endomembrane system</location>
        <topology evidence="1">Multi-pass membrane protein</topology>
    </subcellularLocation>
</comment>
<feature type="transmembrane region" description="Helical" evidence="8">
    <location>
        <begin position="32"/>
        <end position="52"/>
    </location>
</feature>
<dbReference type="Proteomes" id="UP000003980">
    <property type="component" value="Unassembled WGS sequence"/>
</dbReference>
<dbReference type="GO" id="GO:0012505">
    <property type="term" value="C:endomembrane system"/>
    <property type="evidence" value="ECO:0007669"/>
    <property type="project" value="UniProtKB-SubCell"/>
</dbReference>
<dbReference type="eggNOG" id="arCOG06023">
    <property type="taxonomic scope" value="Archaea"/>
</dbReference>
<dbReference type="GO" id="GO:0005886">
    <property type="term" value="C:plasma membrane"/>
    <property type="evidence" value="ECO:0007669"/>
    <property type="project" value="UniProtKB-SubCell"/>
</dbReference>
<keyword evidence="5 8" id="KW-0812">Transmembrane</keyword>
<evidence type="ECO:0000313" key="9">
    <source>
        <dbReference type="EMBL" id="EHP70007.1"/>
    </source>
</evidence>
<dbReference type="OrthoDB" id="11596at2157"/>
<feature type="transmembrane region" description="Helical" evidence="8">
    <location>
        <begin position="180"/>
        <end position="206"/>
    </location>
</feature>
<dbReference type="PANTHER" id="PTHR31611:SF0">
    <property type="entry name" value="HIGH-AFFINITY NICKEL TRANSPORT PROTEIN NIC1"/>
    <property type="match status" value="1"/>
</dbReference>
<dbReference type="GO" id="GO:0015099">
    <property type="term" value="F:nickel cation transmembrane transporter activity"/>
    <property type="evidence" value="ECO:0007669"/>
    <property type="project" value="UniProtKB-UniRule"/>
</dbReference>